<protein>
    <submittedName>
        <fullName evidence="3">Uncharacterized protein</fullName>
    </submittedName>
</protein>
<dbReference type="InterPro" id="IPR040361">
    <property type="entry name" value="TPD1"/>
</dbReference>
<feature type="signal peptide" evidence="2">
    <location>
        <begin position="1"/>
        <end position="21"/>
    </location>
</feature>
<evidence type="ECO:0000313" key="3">
    <source>
        <dbReference type="EMBL" id="KAF3331929.1"/>
    </source>
</evidence>
<keyword evidence="1 2" id="KW-0732">Signal</keyword>
<proteinExistence type="predicted"/>
<sequence>MKHQYSLSLLLSILFFILVQGNSEKCKLSDVQIQHSNIGRSTDKLDFVFEVEVKNLCSCTIKNVFVNSNGFATSAMVDPKLFRRESNGYLVNDGRSIASQSSIKFRYAWDHYFKMTPASLQANC</sequence>
<evidence type="ECO:0000256" key="1">
    <source>
        <dbReference type="ARBA" id="ARBA00022729"/>
    </source>
</evidence>
<comment type="caution">
    <text evidence="3">The sequence shown here is derived from an EMBL/GenBank/DDBJ whole genome shotgun (WGS) entry which is preliminary data.</text>
</comment>
<feature type="chain" id="PRO_5032891062" evidence="2">
    <location>
        <begin position="22"/>
        <end position="124"/>
    </location>
</feature>
<gene>
    <name evidence="3" type="ORF">FCM35_KLT03335</name>
</gene>
<organism evidence="3 4">
    <name type="scientific">Carex littledalei</name>
    <dbReference type="NCBI Taxonomy" id="544730"/>
    <lineage>
        <taxon>Eukaryota</taxon>
        <taxon>Viridiplantae</taxon>
        <taxon>Streptophyta</taxon>
        <taxon>Embryophyta</taxon>
        <taxon>Tracheophyta</taxon>
        <taxon>Spermatophyta</taxon>
        <taxon>Magnoliopsida</taxon>
        <taxon>Liliopsida</taxon>
        <taxon>Poales</taxon>
        <taxon>Cyperaceae</taxon>
        <taxon>Cyperoideae</taxon>
        <taxon>Cariceae</taxon>
        <taxon>Carex</taxon>
        <taxon>Carex subgen. Euthyceras</taxon>
    </lineage>
</organism>
<dbReference type="PANTHER" id="PTHR33184">
    <property type="entry name" value="PROTEIN TAPETUM DETERMINANT 1-LIKE-RELATED"/>
    <property type="match status" value="1"/>
</dbReference>
<dbReference type="EMBL" id="SWLB01000012">
    <property type="protein sequence ID" value="KAF3331929.1"/>
    <property type="molecule type" value="Genomic_DNA"/>
</dbReference>
<dbReference type="OrthoDB" id="603213at2759"/>
<accession>A0A833QYG1</accession>
<dbReference type="Pfam" id="PF24068">
    <property type="entry name" value="TPD1_C"/>
    <property type="match status" value="1"/>
</dbReference>
<dbReference type="Proteomes" id="UP000623129">
    <property type="component" value="Unassembled WGS sequence"/>
</dbReference>
<dbReference type="PANTHER" id="PTHR33184:SF32">
    <property type="entry name" value="EXPRESSED PROTEIN"/>
    <property type="match status" value="1"/>
</dbReference>
<dbReference type="AlphaFoldDB" id="A0A833QYG1"/>
<name>A0A833QYG1_9POAL</name>
<evidence type="ECO:0000256" key="2">
    <source>
        <dbReference type="SAM" id="SignalP"/>
    </source>
</evidence>
<reference evidence="3" key="1">
    <citation type="submission" date="2020-01" db="EMBL/GenBank/DDBJ databases">
        <title>Genome sequence of Kobresia littledalei, the first chromosome-level genome in the family Cyperaceae.</title>
        <authorList>
            <person name="Qu G."/>
        </authorList>
    </citation>
    <scope>NUCLEOTIDE SEQUENCE</scope>
    <source>
        <strain evidence="3">C.B.Clarke</strain>
        <tissue evidence="3">Leaf</tissue>
    </source>
</reference>
<evidence type="ECO:0000313" key="4">
    <source>
        <dbReference type="Proteomes" id="UP000623129"/>
    </source>
</evidence>
<dbReference type="GO" id="GO:0001709">
    <property type="term" value="P:cell fate determination"/>
    <property type="evidence" value="ECO:0007669"/>
    <property type="project" value="TreeGrafter"/>
</dbReference>
<keyword evidence="4" id="KW-1185">Reference proteome</keyword>